<organism evidence="3 4">
    <name type="scientific">Chryseobacterium lactis</name>
    <dbReference type="NCBI Taxonomy" id="1241981"/>
    <lineage>
        <taxon>Bacteria</taxon>
        <taxon>Pseudomonadati</taxon>
        <taxon>Bacteroidota</taxon>
        <taxon>Flavobacteriia</taxon>
        <taxon>Flavobacteriales</taxon>
        <taxon>Weeksellaceae</taxon>
        <taxon>Chryseobacterium group</taxon>
        <taxon>Chryseobacterium</taxon>
    </lineage>
</organism>
<protein>
    <submittedName>
        <fullName evidence="2">DUF2314 domain-containing protein</fullName>
    </submittedName>
</protein>
<reference evidence="2 5" key="2">
    <citation type="submission" date="2018-11" db="EMBL/GenBank/DDBJ databases">
        <title>Proposal to divide the Flavobacteriaceae and reorganize its genera based on Amino Acid Identity values calculated from whole genome sequences.</title>
        <authorList>
            <person name="Nicholson A.C."/>
            <person name="Gulvik C.A."/>
            <person name="Whitney A.M."/>
            <person name="Humrighouse B.W."/>
            <person name="Bell M."/>
            <person name="Holmes B."/>
            <person name="Steigerwalt A.G."/>
            <person name="Villarma A."/>
            <person name="Sheth M."/>
            <person name="Batra D."/>
            <person name="Pryor J."/>
            <person name="Bernardet J.-F."/>
            <person name="Hugo C."/>
            <person name="Kampfer P."/>
            <person name="Newman J."/>
            <person name="McQuiston J.R."/>
        </authorList>
    </citation>
    <scope>NUCLEOTIDE SEQUENCE [LARGE SCALE GENOMIC DNA]</scope>
    <source>
        <strain evidence="2 5">KC_1864</strain>
    </source>
</reference>
<dbReference type="OrthoDB" id="884440at2"/>
<evidence type="ECO:0000313" key="3">
    <source>
        <dbReference type="EMBL" id="PNW13891.1"/>
    </source>
</evidence>
<name>A0A3G6RDF2_CHRLC</name>
<sequence length="255" mass="29933">MDNHITIEVNDKFLYNLYKAKSTIGHFDNLINSGFDGYRSIKFKNKNDVFVWLENVKIDGEHYTGTLAETDQPGTIARIDAVDWMIIDNQRMIGGYTIRQYYDTLTKDEQLNFEIDCGYRIDEGNDFFNADRSTPEGVIITLENFYNDKNLEGILSCKDFHWEAENMMLEYKMLSNPKTLLQLEKVLKVSLLEELERTGFPDFRSVERVFRLLEKRENQELIEEKLLYPDGFVTINKFWVGLTKNDGWKVLNLSD</sequence>
<dbReference type="AlphaFoldDB" id="A0A3G6RDF2"/>
<dbReference type="KEGG" id="clac:EG342_11245"/>
<dbReference type="Proteomes" id="UP000236262">
    <property type="component" value="Unassembled WGS sequence"/>
</dbReference>
<dbReference type="RefSeq" id="WP_103290865.1">
    <property type="nucleotide sequence ID" value="NZ_CP033924.1"/>
</dbReference>
<dbReference type="InterPro" id="IPR018756">
    <property type="entry name" value="DUF2314"/>
</dbReference>
<reference evidence="3 4" key="1">
    <citation type="submission" date="2018-01" db="EMBL/GenBank/DDBJ databases">
        <title>Draft genome sequences of Chryseobacterium lactis NCTC11390, Chryseobacterium oncorhynchi 701B-08, and Chryseobacterium viscerum 687B-08.</title>
        <authorList>
            <person name="Jeong J.-J."/>
            <person name="Lee Y.J."/>
            <person name="Park B."/>
            <person name="Choi I.-G."/>
            <person name="Kim K.D."/>
        </authorList>
    </citation>
    <scope>NUCLEOTIDE SEQUENCE [LARGE SCALE GENOMIC DNA]</scope>
    <source>
        <strain evidence="3 4">NCTC11390</strain>
    </source>
</reference>
<evidence type="ECO:0000313" key="4">
    <source>
        <dbReference type="Proteomes" id="UP000236262"/>
    </source>
</evidence>
<evidence type="ECO:0000259" key="1">
    <source>
        <dbReference type="Pfam" id="PF10077"/>
    </source>
</evidence>
<evidence type="ECO:0000313" key="5">
    <source>
        <dbReference type="Proteomes" id="UP000279972"/>
    </source>
</evidence>
<evidence type="ECO:0000313" key="2">
    <source>
        <dbReference type="EMBL" id="AZA82433.1"/>
    </source>
</evidence>
<dbReference type="EMBL" id="PPEH01000003">
    <property type="protein sequence ID" value="PNW13891.1"/>
    <property type="molecule type" value="Genomic_DNA"/>
</dbReference>
<proteinExistence type="predicted"/>
<accession>A0A3G6RDF2</accession>
<dbReference type="Proteomes" id="UP000279972">
    <property type="component" value="Chromosome"/>
</dbReference>
<gene>
    <name evidence="3" type="ORF">C1637_08450</name>
    <name evidence="2" type="ORF">EG342_11245</name>
</gene>
<dbReference type="EMBL" id="CP033924">
    <property type="protein sequence ID" value="AZA82433.1"/>
    <property type="molecule type" value="Genomic_DNA"/>
</dbReference>
<dbReference type="Pfam" id="PF10077">
    <property type="entry name" value="DUF2314"/>
    <property type="match status" value="1"/>
</dbReference>
<keyword evidence="5" id="KW-1185">Reference proteome</keyword>
<feature type="domain" description="DUF2314" evidence="1">
    <location>
        <begin position="50"/>
        <end position="118"/>
    </location>
</feature>